<dbReference type="Pfam" id="PF16934">
    <property type="entry name" value="Mersacidin"/>
    <property type="match status" value="1"/>
</dbReference>
<accession>A0A2B9Q2X5</accession>
<proteinExistence type="predicted"/>
<sequence>MSKNEKLSKLRNQEFDTKELIGAINEEELKKMAGAGDMNPETIPATPTPILVNLTKELCPSIPCTSRCL</sequence>
<dbReference type="GO" id="GO:0050830">
    <property type="term" value="P:defense response to Gram-positive bacterium"/>
    <property type="evidence" value="ECO:0007669"/>
    <property type="project" value="InterPro"/>
</dbReference>
<comment type="caution">
    <text evidence="1">The sequence shown here is derived from an EMBL/GenBank/DDBJ whole genome shotgun (WGS) entry which is preliminary data.</text>
</comment>
<dbReference type="NCBIfam" id="NF038161">
    <property type="entry name" value="lant_II_LchA2"/>
    <property type="match status" value="1"/>
</dbReference>
<name>A0A2B9Q2X5_BACCE</name>
<dbReference type="RefSeq" id="WP_098764186.1">
    <property type="nucleotide sequence ID" value="NZ_NUIL01000013.1"/>
</dbReference>
<dbReference type="InterPro" id="IPR027632">
    <property type="entry name" value="Lant_2_A2"/>
</dbReference>
<evidence type="ECO:0000313" key="2">
    <source>
        <dbReference type="Proteomes" id="UP000223777"/>
    </source>
</evidence>
<dbReference type="EMBL" id="NUIL01000013">
    <property type="protein sequence ID" value="PGO30032.1"/>
    <property type="molecule type" value="Genomic_DNA"/>
</dbReference>
<reference evidence="1 2" key="1">
    <citation type="submission" date="2017-09" db="EMBL/GenBank/DDBJ databases">
        <title>Large-scale bioinformatics analysis of Bacillus genomes uncovers conserved roles of natural products in bacterial physiology.</title>
        <authorList>
            <consortium name="Agbiome Team Llc"/>
            <person name="Bleich R.M."/>
            <person name="Grubbs K.J."/>
            <person name="Santa Maria K.C."/>
            <person name="Allen S.E."/>
            <person name="Farag S."/>
            <person name="Shank E.A."/>
            <person name="Bowers A."/>
        </authorList>
    </citation>
    <scope>NUCLEOTIDE SEQUENCE [LARGE SCALE GENOMIC DNA]</scope>
    <source>
        <strain evidence="1 2">AFS050027</strain>
    </source>
</reference>
<organism evidence="1 2">
    <name type="scientific">Bacillus cereus</name>
    <dbReference type="NCBI Taxonomy" id="1396"/>
    <lineage>
        <taxon>Bacteria</taxon>
        <taxon>Bacillati</taxon>
        <taxon>Bacillota</taxon>
        <taxon>Bacilli</taxon>
        <taxon>Bacillales</taxon>
        <taxon>Bacillaceae</taxon>
        <taxon>Bacillus</taxon>
        <taxon>Bacillus cereus group</taxon>
    </lineage>
</organism>
<evidence type="ECO:0000313" key="1">
    <source>
        <dbReference type="EMBL" id="PGO30032.1"/>
    </source>
</evidence>
<dbReference type="Proteomes" id="UP000223777">
    <property type="component" value="Unassembled WGS sequence"/>
</dbReference>
<dbReference type="AlphaFoldDB" id="A0A2B9Q2X5"/>
<gene>
    <name evidence="1" type="ORF">CN984_10925</name>
</gene>
<protein>
    <submittedName>
        <fullName evidence="1">Lantibiotic cytolysin</fullName>
    </submittedName>
</protein>